<keyword evidence="2" id="KW-1185">Reference proteome</keyword>
<reference evidence="1" key="1">
    <citation type="submission" date="2022-07" db="EMBL/GenBank/DDBJ databases">
        <title>Genome Sequence of Phlebia brevispora.</title>
        <authorList>
            <person name="Buettner E."/>
        </authorList>
    </citation>
    <scope>NUCLEOTIDE SEQUENCE</scope>
    <source>
        <strain evidence="1">MPL23</strain>
    </source>
</reference>
<evidence type="ECO:0000313" key="2">
    <source>
        <dbReference type="Proteomes" id="UP001148662"/>
    </source>
</evidence>
<gene>
    <name evidence="1" type="ORF">NM688_g2452</name>
</gene>
<comment type="caution">
    <text evidence="1">The sequence shown here is derived from an EMBL/GenBank/DDBJ whole genome shotgun (WGS) entry which is preliminary data.</text>
</comment>
<accession>A0ACC1T8U2</accession>
<evidence type="ECO:0000313" key="1">
    <source>
        <dbReference type="EMBL" id="KAJ3555657.1"/>
    </source>
</evidence>
<sequence>MHSSYLLPAFAALTAAAKPIVAQQSPVTVPFVKVTNFTGAAQLAETQRARISAFIDRAAGGDPPVNMPILDEGMLYTATVGIGTPPNNYTLIFDTGSSNTWAGCGFAYIVTSSTVDTDTGIFVQYGGAFVDGEEYNDTVTLGSLVLQSQGVGAAQLCPGFQGYNGILGLGPTDLTLRTVGEYPTREIPTVVDTAFAEGLIPEHLIAISFEPTQTAPITNGEITFGGIDPTKYYPEITYAPPTTTSPSAQSWGFDQTITYNGQTIQFQAPGFLDSGTYNLFLSSDAFATYQNLTGATLSDGGYLTITEEQYENLADLVFTIGGTDFALTANAQILPRSMNVDLGIDPSLCVLIALSTYSPSGTTGIDFVDGQVFMERFYTVYNSANSSVGFANTPLTRAIIN</sequence>
<dbReference type="EMBL" id="JANHOG010000311">
    <property type="protein sequence ID" value="KAJ3555657.1"/>
    <property type="molecule type" value="Genomic_DNA"/>
</dbReference>
<name>A0ACC1T8U2_9APHY</name>
<dbReference type="Proteomes" id="UP001148662">
    <property type="component" value="Unassembled WGS sequence"/>
</dbReference>
<proteinExistence type="predicted"/>
<organism evidence="1 2">
    <name type="scientific">Phlebia brevispora</name>
    <dbReference type="NCBI Taxonomy" id="194682"/>
    <lineage>
        <taxon>Eukaryota</taxon>
        <taxon>Fungi</taxon>
        <taxon>Dikarya</taxon>
        <taxon>Basidiomycota</taxon>
        <taxon>Agaricomycotina</taxon>
        <taxon>Agaricomycetes</taxon>
        <taxon>Polyporales</taxon>
        <taxon>Meruliaceae</taxon>
        <taxon>Phlebia</taxon>
    </lineage>
</organism>
<protein>
    <submittedName>
        <fullName evidence="1">Uncharacterized protein</fullName>
    </submittedName>
</protein>